<dbReference type="Proteomes" id="UP000770889">
    <property type="component" value="Unassembled WGS sequence"/>
</dbReference>
<keyword evidence="1 5" id="KW-0719">Serine esterase</keyword>
<evidence type="ECO:0000256" key="1">
    <source>
        <dbReference type="ARBA" id="ARBA00022487"/>
    </source>
</evidence>
<accession>A0A944QUH5</accession>
<feature type="domain" description="AB hydrolase-1" evidence="6">
    <location>
        <begin position="14"/>
        <end position="241"/>
    </location>
</feature>
<dbReference type="SUPFAM" id="SSF53474">
    <property type="entry name" value="alpha/beta-Hydrolases"/>
    <property type="match status" value="1"/>
</dbReference>
<dbReference type="GO" id="GO:0005737">
    <property type="term" value="C:cytoplasm"/>
    <property type="evidence" value="ECO:0007669"/>
    <property type="project" value="UniProtKB-SubCell"/>
</dbReference>
<evidence type="ECO:0000313" key="8">
    <source>
        <dbReference type="Proteomes" id="UP000770889"/>
    </source>
</evidence>
<evidence type="ECO:0000256" key="2">
    <source>
        <dbReference type="ARBA" id="ARBA00022490"/>
    </source>
</evidence>
<dbReference type="EC" id="3.1.1.85" evidence="5"/>
<proteinExistence type="inferred from homology"/>
<dbReference type="PANTHER" id="PTHR43194:SF5">
    <property type="entry name" value="PIMELOYL-[ACYL-CARRIER PROTEIN] METHYL ESTER ESTERASE"/>
    <property type="match status" value="1"/>
</dbReference>
<gene>
    <name evidence="5 7" type="primary">bioH</name>
    <name evidence="7" type="ORF">KME65_08305</name>
</gene>
<dbReference type="PANTHER" id="PTHR43194">
    <property type="entry name" value="HYDROLASE ALPHA/BETA FOLD FAMILY"/>
    <property type="match status" value="1"/>
</dbReference>
<dbReference type="InterPro" id="IPR029058">
    <property type="entry name" value="AB_hydrolase_fold"/>
</dbReference>
<comment type="catalytic activity">
    <reaction evidence="5">
        <text>6-carboxyhexanoyl-[ACP] methyl ester + H2O = 6-carboxyhexanoyl-[ACP] + methanol + H(+)</text>
        <dbReference type="Rhea" id="RHEA:42700"/>
        <dbReference type="Rhea" id="RHEA-COMP:9955"/>
        <dbReference type="Rhea" id="RHEA-COMP:10186"/>
        <dbReference type="ChEBI" id="CHEBI:15377"/>
        <dbReference type="ChEBI" id="CHEBI:15378"/>
        <dbReference type="ChEBI" id="CHEBI:17790"/>
        <dbReference type="ChEBI" id="CHEBI:78846"/>
        <dbReference type="ChEBI" id="CHEBI:82735"/>
        <dbReference type="EC" id="3.1.1.85"/>
    </reaction>
</comment>
<organism evidence="7 8">
    <name type="scientific">Candidatus Thiodiazotropha taylori</name>
    <dbReference type="NCBI Taxonomy" id="2792791"/>
    <lineage>
        <taxon>Bacteria</taxon>
        <taxon>Pseudomonadati</taxon>
        <taxon>Pseudomonadota</taxon>
        <taxon>Gammaproteobacteria</taxon>
        <taxon>Chromatiales</taxon>
        <taxon>Sedimenticolaceae</taxon>
        <taxon>Candidatus Thiodiazotropha</taxon>
    </lineage>
</organism>
<evidence type="ECO:0000313" key="7">
    <source>
        <dbReference type="EMBL" id="MBT2988954.1"/>
    </source>
</evidence>
<protein>
    <recommendedName>
        <fullName evidence="5">Pimeloyl-[acyl-carrier protein] methyl ester esterase</fullName>
        <ecNumber evidence="5">3.1.1.85</ecNumber>
    </recommendedName>
    <alternativeName>
        <fullName evidence="5">Biotin synthesis protein BioH</fullName>
    </alternativeName>
    <alternativeName>
        <fullName evidence="5">Carboxylesterase BioH</fullName>
    </alternativeName>
</protein>
<feature type="active site" evidence="5">
    <location>
        <position position="206"/>
    </location>
</feature>
<dbReference type="Gene3D" id="3.40.50.1820">
    <property type="entry name" value="alpha/beta hydrolase"/>
    <property type="match status" value="1"/>
</dbReference>
<comment type="caution">
    <text evidence="7">The sequence shown here is derived from an EMBL/GenBank/DDBJ whole genome shotgun (WGS) entry which is preliminary data.</text>
</comment>
<dbReference type="EMBL" id="JAHHGM010000006">
    <property type="protein sequence ID" value="MBT2988954.1"/>
    <property type="molecule type" value="Genomic_DNA"/>
</dbReference>
<evidence type="ECO:0000259" key="6">
    <source>
        <dbReference type="Pfam" id="PF00561"/>
    </source>
</evidence>
<dbReference type="InterPro" id="IPR000073">
    <property type="entry name" value="AB_hydrolase_1"/>
</dbReference>
<dbReference type="GO" id="GO:0009102">
    <property type="term" value="P:biotin biosynthetic process"/>
    <property type="evidence" value="ECO:0007669"/>
    <property type="project" value="UniProtKB-UniRule"/>
</dbReference>
<dbReference type="AlphaFoldDB" id="A0A944QUH5"/>
<feature type="binding site" evidence="5">
    <location>
        <position position="234"/>
    </location>
    <ligand>
        <name>substrate</name>
    </ligand>
</feature>
<reference evidence="7 8" key="1">
    <citation type="submission" date="2021-05" db="EMBL/GenBank/DDBJ databases">
        <title>Genetic and Functional Diversity in Clade A Lucinid endosymbionts from the Bahamas.</title>
        <authorList>
            <person name="Giani N.M."/>
            <person name="Engel A.S."/>
            <person name="Campbell B.J."/>
        </authorList>
    </citation>
    <scope>NUCLEOTIDE SEQUENCE [LARGE SCALE GENOMIC DNA]</scope>
    <source>
        <strain evidence="7">LUC16012Gg_MoonRockCtena</strain>
    </source>
</reference>
<dbReference type="Pfam" id="PF00561">
    <property type="entry name" value="Abhydrolase_1"/>
    <property type="match status" value="1"/>
</dbReference>
<sequence length="257" mass="28618">MRLATERQGEGAKLVLLHGWGMNSSVWAEFAEGLAEAYQVTRIDLPGHGHSPFGDQQKLTAWAAACLDVAPERAVWIGWSLGSMVVLQSALLAPSRVEGVVAMAGMPRFVKALNWQHAMAAETLDQFIQNLRRDHRQALERFLALQMMNSDRATLLLRRLKSLLRERPDPAPEALQSGLELLKSVDLRERLVDLRCPTSWIYGSRDTLAPPRAGSELRRWLPQAAVHIVKGAGHTPFLSHPEETTQLLRSSLESMHG</sequence>
<keyword evidence="3 5" id="KW-0093">Biotin biosynthesis</keyword>
<keyword evidence="4 5" id="KW-0378">Hydrolase</keyword>
<comment type="function">
    <text evidence="5">The physiological role of BioH is to remove the methyl group introduced by BioC when the pimeloyl moiety is complete. It allows to synthesize pimeloyl-ACP via the fatty acid synthetic pathway through the hydrolysis of the ester bonds of pimeloyl-ACP esters.</text>
</comment>
<evidence type="ECO:0000256" key="3">
    <source>
        <dbReference type="ARBA" id="ARBA00022756"/>
    </source>
</evidence>
<evidence type="ECO:0000256" key="5">
    <source>
        <dbReference type="HAMAP-Rule" id="MF_01260"/>
    </source>
</evidence>
<feature type="active site" evidence="5">
    <location>
        <position position="234"/>
    </location>
</feature>
<dbReference type="HAMAP" id="MF_01260">
    <property type="entry name" value="Carboxylester"/>
    <property type="match status" value="1"/>
</dbReference>
<evidence type="ECO:0000256" key="4">
    <source>
        <dbReference type="ARBA" id="ARBA00022801"/>
    </source>
</evidence>
<keyword evidence="2 5" id="KW-0963">Cytoplasm</keyword>
<dbReference type="GO" id="GO:0090499">
    <property type="term" value="F:pimelyl-[acyl-carrier protein] methyl ester esterase activity"/>
    <property type="evidence" value="ECO:0007669"/>
    <property type="project" value="UniProtKB-EC"/>
</dbReference>
<dbReference type="InterPro" id="IPR010076">
    <property type="entry name" value="BioH"/>
</dbReference>
<dbReference type="InterPro" id="IPR050228">
    <property type="entry name" value="Carboxylesterase_BioH"/>
</dbReference>
<dbReference type="NCBIfam" id="TIGR01738">
    <property type="entry name" value="bioH"/>
    <property type="match status" value="1"/>
</dbReference>
<feature type="active site" description="Nucleophile" evidence="5">
    <location>
        <position position="80"/>
    </location>
</feature>
<comment type="pathway">
    <text evidence="5">Cofactor biosynthesis; biotin biosynthesis.</text>
</comment>
<comment type="subunit">
    <text evidence="5">Monomer.</text>
</comment>
<comment type="subcellular location">
    <subcellularLocation>
        <location evidence="5">Cytoplasm</location>
    </subcellularLocation>
</comment>
<comment type="similarity">
    <text evidence="5">Belongs to the AB hydrolase superfamily. Carboxylesterase BioH family.</text>
</comment>
<feature type="binding site" evidence="5">
    <location>
        <begin position="142"/>
        <end position="146"/>
    </location>
    <ligand>
        <name>substrate</name>
    </ligand>
</feature>
<feature type="binding site" evidence="5">
    <location>
        <begin position="80"/>
        <end position="81"/>
    </location>
    <ligand>
        <name>substrate</name>
    </ligand>
</feature>
<feature type="binding site" evidence="5">
    <location>
        <position position="20"/>
    </location>
    <ligand>
        <name>substrate</name>
    </ligand>
</feature>
<name>A0A944QUH5_9GAMM</name>